<name>A0A392TJF2_9FABA</name>
<dbReference type="Proteomes" id="UP000265520">
    <property type="component" value="Unassembled WGS sequence"/>
</dbReference>
<dbReference type="AlphaFoldDB" id="A0A392TJF2"/>
<feature type="compositionally biased region" description="Basic and acidic residues" evidence="1">
    <location>
        <begin position="20"/>
        <end position="56"/>
    </location>
</feature>
<sequence>WVVEERCSCQAEKEFEEEDGYRGSDRSNSDSGERGWKGDDGDLLSDGRTESDKSESDLLLLGLQREDRDGSSAVAGTKVGSSDDDLQG</sequence>
<keyword evidence="3" id="KW-1185">Reference proteome</keyword>
<feature type="non-terminal residue" evidence="2">
    <location>
        <position position="1"/>
    </location>
</feature>
<accession>A0A392TJF2</accession>
<protein>
    <submittedName>
        <fullName evidence="2">Uncharacterized protein</fullName>
    </submittedName>
</protein>
<evidence type="ECO:0000256" key="1">
    <source>
        <dbReference type="SAM" id="MobiDB-lite"/>
    </source>
</evidence>
<proteinExistence type="predicted"/>
<feature type="non-terminal residue" evidence="2">
    <location>
        <position position="88"/>
    </location>
</feature>
<evidence type="ECO:0000313" key="3">
    <source>
        <dbReference type="Proteomes" id="UP000265520"/>
    </source>
</evidence>
<feature type="region of interest" description="Disordered" evidence="1">
    <location>
        <begin position="12"/>
        <end position="88"/>
    </location>
</feature>
<organism evidence="2 3">
    <name type="scientific">Trifolium medium</name>
    <dbReference type="NCBI Taxonomy" id="97028"/>
    <lineage>
        <taxon>Eukaryota</taxon>
        <taxon>Viridiplantae</taxon>
        <taxon>Streptophyta</taxon>
        <taxon>Embryophyta</taxon>
        <taxon>Tracheophyta</taxon>
        <taxon>Spermatophyta</taxon>
        <taxon>Magnoliopsida</taxon>
        <taxon>eudicotyledons</taxon>
        <taxon>Gunneridae</taxon>
        <taxon>Pentapetalae</taxon>
        <taxon>rosids</taxon>
        <taxon>fabids</taxon>
        <taxon>Fabales</taxon>
        <taxon>Fabaceae</taxon>
        <taxon>Papilionoideae</taxon>
        <taxon>50 kb inversion clade</taxon>
        <taxon>NPAAA clade</taxon>
        <taxon>Hologalegina</taxon>
        <taxon>IRL clade</taxon>
        <taxon>Trifolieae</taxon>
        <taxon>Trifolium</taxon>
    </lineage>
</organism>
<evidence type="ECO:0000313" key="2">
    <source>
        <dbReference type="EMBL" id="MCI60557.1"/>
    </source>
</evidence>
<dbReference type="EMBL" id="LXQA010583741">
    <property type="protein sequence ID" value="MCI60557.1"/>
    <property type="molecule type" value="Genomic_DNA"/>
</dbReference>
<comment type="caution">
    <text evidence="2">The sequence shown here is derived from an EMBL/GenBank/DDBJ whole genome shotgun (WGS) entry which is preliminary data.</text>
</comment>
<reference evidence="2 3" key="1">
    <citation type="journal article" date="2018" name="Front. Plant Sci.">
        <title>Red Clover (Trifolium pratense) and Zigzag Clover (T. medium) - A Picture of Genomic Similarities and Differences.</title>
        <authorList>
            <person name="Dluhosova J."/>
            <person name="Istvanek J."/>
            <person name="Nedelnik J."/>
            <person name="Repkova J."/>
        </authorList>
    </citation>
    <scope>NUCLEOTIDE SEQUENCE [LARGE SCALE GENOMIC DNA]</scope>
    <source>
        <strain evidence="3">cv. 10/8</strain>
        <tissue evidence="2">Leaf</tissue>
    </source>
</reference>